<organism evidence="2 3">
    <name type="scientific">Epidermidibacterium keratini</name>
    <dbReference type="NCBI Taxonomy" id="1891644"/>
    <lineage>
        <taxon>Bacteria</taxon>
        <taxon>Bacillati</taxon>
        <taxon>Actinomycetota</taxon>
        <taxon>Actinomycetes</taxon>
        <taxon>Sporichthyales</taxon>
        <taxon>Sporichthyaceae</taxon>
        <taxon>Epidermidibacterium</taxon>
    </lineage>
</organism>
<protein>
    <submittedName>
        <fullName evidence="2">AAA family ATPase</fullName>
    </submittedName>
</protein>
<dbReference type="PROSITE" id="PS50893">
    <property type="entry name" value="ABC_TRANSPORTER_2"/>
    <property type="match status" value="1"/>
</dbReference>
<accession>A0A7L4YS16</accession>
<dbReference type="InterPro" id="IPR003439">
    <property type="entry name" value="ABC_transporter-like_ATP-bd"/>
</dbReference>
<feature type="domain" description="ABC transporter" evidence="1">
    <location>
        <begin position="8"/>
        <end position="189"/>
    </location>
</feature>
<dbReference type="OrthoDB" id="6198786at2"/>
<dbReference type="SUPFAM" id="SSF52540">
    <property type="entry name" value="P-loop containing nucleoside triphosphate hydrolases"/>
    <property type="match status" value="1"/>
</dbReference>
<evidence type="ECO:0000313" key="3">
    <source>
        <dbReference type="Proteomes" id="UP000463857"/>
    </source>
</evidence>
<dbReference type="PANTHER" id="PTHR24220">
    <property type="entry name" value="IMPORT ATP-BINDING PROTEIN"/>
    <property type="match status" value="1"/>
</dbReference>
<dbReference type="AlphaFoldDB" id="A0A7L4YS16"/>
<sequence length="190" mass="20895">MSSRPAILRVTDLAASYDGWPLFAGVNVQLPIGHLLVVEHDNDVVRTAFLECIAGVRRPDRGSVDADSVTAVWHADGLPENDAVADTISWQTDHDPSELLEEIGLEHRAEHEPWAMSAGERRRIALQIAFVADTDVLVLDEPERGLDLSWLAWVTERIDDVLAEGHVVVMATHNEQLAALADQTLRLAAD</sequence>
<dbReference type="GO" id="GO:0005886">
    <property type="term" value="C:plasma membrane"/>
    <property type="evidence" value="ECO:0007669"/>
    <property type="project" value="TreeGrafter"/>
</dbReference>
<proteinExistence type="predicted"/>
<dbReference type="InParanoid" id="A0A7L4YS16"/>
<dbReference type="GO" id="GO:0016887">
    <property type="term" value="F:ATP hydrolysis activity"/>
    <property type="evidence" value="ECO:0007669"/>
    <property type="project" value="InterPro"/>
</dbReference>
<evidence type="ECO:0000259" key="1">
    <source>
        <dbReference type="PROSITE" id="PS50893"/>
    </source>
</evidence>
<dbReference type="Proteomes" id="UP000463857">
    <property type="component" value="Chromosome"/>
</dbReference>
<dbReference type="Pfam" id="PF00005">
    <property type="entry name" value="ABC_tran"/>
    <property type="match status" value="1"/>
</dbReference>
<dbReference type="PANTHER" id="PTHR24220:SF86">
    <property type="entry name" value="ABC TRANSPORTER ABCH.1"/>
    <property type="match status" value="1"/>
</dbReference>
<dbReference type="EMBL" id="CP047156">
    <property type="protein sequence ID" value="QHC01684.1"/>
    <property type="molecule type" value="Genomic_DNA"/>
</dbReference>
<dbReference type="InterPro" id="IPR027417">
    <property type="entry name" value="P-loop_NTPase"/>
</dbReference>
<dbReference type="Gene3D" id="3.40.50.300">
    <property type="entry name" value="P-loop containing nucleotide triphosphate hydrolases"/>
    <property type="match status" value="1"/>
</dbReference>
<name>A0A7L4YS16_9ACTN</name>
<keyword evidence="3" id="KW-1185">Reference proteome</keyword>
<evidence type="ECO:0000313" key="2">
    <source>
        <dbReference type="EMBL" id="QHC01684.1"/>
    </source>
</evidence>
<dbReference type="KEGG" id="eke:EK0264_16230"/>
<dbReference type="RefSeq" id="WP_159546819.1">
    <property type="nucleotide sequence ID" value="NZ_CP047156.1"/>
</dbReference>
<reference evidence="2 3" key="1">
    <citation type="journal article" date="2018" name="Int. J. Syst. Evol. Microbiol.">
        <title>Epidermidibacterium keratini gen. nov., sp. nov., a member of the family Sporichthyaceae, isolated from keratin epidermis.</title>
        <authorList>
            <person name="Lee D.G."/>
            <person name="Trujillo M.E."/>
            <person name="Kang S."/>
            <person name="Nam J.J."/>
            <person name="Kim Y.J."/>
        </authorList>
    </citation>
    <scope>NUCLEOTIDE SEQUENCE [LARGE SCALE GENOMIC DNA]</scope>
    <source>
        <strain evidence="2 3">EPI-7</strain>
    </source>
</reference>
<dbReference type="GO" id="GO:0022857">
    <property type="term" value="F:transmembrane transporter activity"/>
    <property type="evidence" value="ECO:0007669"/>
    <property type="project" value="TreeGrafter"/>
</dbReference>
<gene>
    <name evidence="2" type="ORF">EK0264_16230</name>
</gene>
<dbReference type="GO" id="GO:0005524">
    <property type="term" value="F:ATP binding"/>
    <property type="evidence" value="ECO:0007669"/>
    <property type="project" value="InterPro"/>
</dbReference>
<dbReference type="InterPro" id="IPR015854">
    <property type="entry name" value="ABC_transpr_LolD-like"/>
</dbReference>